<dbReference type="GO" id="GO:0016757">
    <property type="term" value="F:glycosyltransferase activity"/>
    <property type="evidence" value="ECO:0007669"/>
    <property type="project" value="UniProtKB-KW"/>
</dbReference>
<dbReference type="PANTHER" id="PTHR43867">
    <property type="entry name" value="CELLULOSE SYNTHASE CATALYTIC SUBUNIT A [UDP-FORMING]"/>
    <property type="match status" value="1"/>
</dbReference>
<evidence type="ECO:0000256" key="2">
    <source>
        <dbReference type="ARBA" id="ARBA00001968"/>
    </source>
</evidence>
<evidence type="ECO:0000256" key="12">
    <source>
        <dbReference type="ARBA" id="ARBA00022840"/>
    </source>
</evidence>
<feature type="domain" description="Glycoside hydrolase family 9" evidence="23">
    <location>
        <begin position="1357"/>
        <end position="1750"/>
    </location>
</feature>
<evidence type="ECO:0000256" key="1">
    <source>
        <dbReference type="ARBA" id="ARBA00000966"/>
    </source>
</evidence>
<evidence type="ECO:0000256" key="6">
    <source>
        <dbReference type="ARBA" id="ARBA00012601"/>
    </source>
</evidence>
<dbReference type="GO" id="GO:0008810">
    <property type="term" value="F:cellulase activity"/>
    <property type="evidence" value="ECO:0007669"/>
    <property type="project" value="UniProtKB-EC"/>
</dbReference>
<keyword evidence="8" id="KW-0808">Transferase</keyword>
<reference evidence="26" key="1">
    <citation type="submission" date="2020-11" db="EMBL/GenBank/DDBJ databases">
        <title>Chlorella ohadii genome sequencing and assembly.</title>
        <authorList>
            <person name="Murik O."/>
            <person name="Treves H."/>
            <person name="Kedem I."/>
            <person name="Shotland Y."/>
            <person name="Kaplan A."/>
        </authorList>
    </citation>
    <scope>NUCLEOTIDE SEQUENCE</scope>
    <source>
        <strain evidence="26">1</strain>
    </source>
</reference>
<dbReference type="CDD" id="cd07783">
    <property type="entry name" value="ASKHA_NBD_FGGY_SePSK_AtXK1-like"/>
    <property type="match status" value="1"/>
</dbReference>
<feature type="transmembrane region" description="Helical" evidence="22">
    <location>
        <begin position="1027"/>
        <end position="1049"/>
    </location>
</feature>
<dbReference type="GO" id="GO:0030245">
    <property type="term" value="P:cellulose catabolic process"/>
    <property type="evidence" value="ECO:0007669"/>
    <property type="project" value="UniProtKB-KW"/>
</dbReference>
<evidence type="ECO:0000256" key="18">
    <source>
        <dbReference type="ARBA" id="ARBA00051146"/>
    </source>
</evidence>
<evidence type="ECO:0000256" key="17">
    <source>
        <dbReference type="ARBA" id="ARBA00023326"/>
    </source>
</evidence>
<comment type="similarity">
    <text evidence="4">Belongs to the glycosyl hydrolase 9 (cellulase E) family.</text>
</comment>
<dbReference type="GO" id="GO:0019150">
    <property type="term" value="F:D-ribulokinase activity"/>
    <property type="evidence" value="ECO:0007669"/>
    <property type="project" value="UniProtKB-EC"/>
</dbReference>
<dbReference type="Gene3D" id="1.50.10.10">
    <property type="match status" value="1"/>
</dbReference>
<dbReference type="GO" id="GO:0016020">
    <property type="term" value="C:membrane"/>
    <property type="evidence" value="ECO:0007669"/>
    <property type="project" value="UniProtKB-SubCell"/>
</dbReference>
<dbReference type="Pfam" id="PF02782">
    <property type="entry name" value="FGGY_C"/>
    <property type="match status" value="1"/>
</dbReference>
<dbReference type="InterPro" id="IPR043129">
    <property type="entry name" value="ATPase_NBD"/>
</dbReference>
<evidence type="ECO:0000259" key="24">
    <source>
        <dbReference type="Pfam" id="PF02782"/>
    </source>
</evidence>
<feature type="compositionally biased region" description="Low complexity" evidence="21">
    <location>
        <begin position="464"/>
        <end position="475"/>
    </location>
</feature>
<evidence type="ECO:0000256" key="8">
    <source>
        <dbReference type="ARBA" id="ARBA00022679"/>
    </source>
</evidence>
<comment type="catalytic activity">
    <reaction evidence="1">
        <text>Endohydrolysis of (1-&gt;4)-beta-D-glucosidic linkages in cellulose, lichenin and cereal beta-D-glucans.</text>
        <dbReference type="EC" id="3.2.1.4"/>
    </reaction>
</comment>
<evidence type="ECO:0000256" key="9">
    <source>
        <dbReference type="ARBA" id="ARBA00022692"/>
    </source>
</evidence>
<dbReference type="PANTHER" id="PTHR43867:SF2">
    <property type="entry name" value="CELLULOSE SYNTHASE CATALYTIC SUBUNIT A [UDP-FORMING]"/>
    <property type="match status" value="1"/>
</dbReference>
<evidence type="ECO:0000256" key="3">
    <source>
        <dbReference type="ARBA" id="ARBA00004141"/>
    </source>
</evidence>
<comment type="cofactor">
    <cofactor evidence="2">
        <name>a divalent metal cation</name>
        <dbReference type="ChEBI" id="CHEBI:60240"/>
    </cofactor>
</comment>
<comment type="catalytic activity">
    <reaction evidence="18">
        <text>D-ribulose + ATP = D-ribulose 5-phosphate + ADP + H(+)</text>
        <dbReference type="Rhea" id="RHEA:17601"/>
        <dbReference type="ChEBI" id="CHEBI:15378"/>
        <dbReference type="ChEBI" id="CHEBI:17173"/>
        <dbReference type="ChEBI" id="CHEBI:30616"/>
        <dbReference type="ChEBI" id="CHEBI:58121"/>
        <dbReference type="ChEBI" id="CHEBI:456216"/>
        <dbReference type="EC" id="2.7.1.47"/>
    </reaction>
</comment>
<dbReference type="EC" id="2.7.1.47" evidence="19"/>
<evidence type="ECO:0000256" key="5">
    <source>
        <dbReference type="ARBA" id="ARBA00009156"/>
    </source>
</evidence>
<evidence type="ECO:0000256" key="15">
    <source>
        <dbReference type="ARBA" id="ARBA00023136"/>
    </source>
</evidence>
<evidence type="ECO:0000256" key="4">
    <source>
        <dbReference type="ARBA" id="ARBA00007072"/>
    </source>
</evidence>
<evidence type="ECO:0000256" key="11">
    <source>
        <dbReference type="ARBA" id="ARBA00022777"/>
    </source>
</evidence>
<dbReference type="FunFam" id="3.30.420.40:FF:000180">
    <property type="entry name" value="D-ribulose kinase isoform X1"/>
    <property type="match status" value="1"/>
</dbReference>
<feature type="transmembrane region" description="Helical" evidence="22">
    <location>
        <begin position="696"/>
        <end position="715"/>
    </location>
</feature>
<feature type="transmembrane region" description="Helical" evidence="22">
    <location>
        <begin position="1186"/>
        <end position="1206"/>
    </location>
</feature>
<evidence type="ECO:0000256" key="14">
    <source>
        <dbReference type="ARBA" id="ARBA00023001"/>
    </source>
</evidence>
<keyword evidence="10" id="KW-0547">Nucleotide-binding</keyword>
<organism evidence="26 27">
    <name type="scientific">Chlorella ohadii</name>
    <dbReference type="NCBI Taxonomy" id="2649997"/>
    <lineage>
        <taxon>Eukaryota</taxon>
        <taxon>Viridiplantae</taxon>
        <taxon>Chlorophyta</taxon>
        <taxon>core chlorophytes</taxon>
        <taxon>Trebouxiophyceae</taxon>
        <taxon>Chlorellales</taxon>
        <taxon>Chlorellaceae</taxon>
        <taxon>Chlorella clade</taxon>
        <taxon>Chlorella</taxon>
    </lineage>
</organism>
<dbReference type="InterPro" id="IPR050321">
    <property type="entry name" value="Glycosyltr_2/OpgH_subfam"/>
</dbReference>
<feature type="region of interest" description="Disordered" evidence="21">
    <location>
        <begin position="454"/>
        <end position="491"/>
    </location>
</feature>
<dbReference type="EMBL" id="JADXDR010000054">
    <property type="protein sequence ID" value="KAI7842235.1"/>
    <property type="molecule type" value="Genomic_DNA"/>
</dbReference>
<dbReference type="Gene3D" id="3.90.550.10">
    <property type="entry name" value="Spore Coat Polysaccharide Biosynthesis Protein SpsA, Chain A"/>
    <property type="match status" value="1"/>
</dbReference>
<keyword evidence="7" id="KW-0328">Glycosyltransferase</keyword>
<evidence type="ECO:0000256" key="20">
    <source>
        <dbReference type="ARBA" id="ARBA00072590"/>
    </source>
</evidence>
<feature type="compositionally biased region" description="Gly residues" evidence="21">
    <location>
        <begin position="476"/>
        <end position="486"/>
    </location>
</feature>
<evidence type="ECO:0000256" key="10">
    <source>
        <dbReference type="ARBA" id="ARBA00022741"/>
    </source>
</evidence>
<evidence type="ECO:0000256" key="7">
    <source>
        <dbReference type="ARBA" id="ARBA00022676"/>
    </source>
</evidence>
<accession>A0AAD5DUB4</accession>
<evidence type="ECO:0000256" key="13">
    <source>
        <dbReference type="ARBA" id="ARBA00022989"/>
    </source>
</evidence>
<keyword evidence="27" id="KW-1185">Reference proteome</keyword>
<dbReference type="InterPro" id="IPR001701">
    <property type="entry name" value="Glyco_hydro_9"/>
</dbReference>
<keyword evidence="17" id="KW-0624">Polysaccharide degradation</keyword>
<dbReference type="Pfam" id="PF00759">
    <property type="entry name" value="Glyco_hydro_9"/>
    <property type="match status" value="1"/>
</dbReference>
<dbReference type="InterPro" id="IPR029044">
    <property type="entry name" value="Nucleotide-diphossugar_trans"/>
</dbReference>
<feature type="domain" description="Carbohydrate kinase FGGY C-terminal" evidence="24">
    <location>
        <begin position="220"/>
        <end position="387"/>
    </location>
</feature>
<dbReference type="SUPFAM" id="SSF53448">
    <property type="entry name" value="Nucleotide-diphospho-sugar transferases"/>
    <property type="match status" value="1"/>
</dbReference>
<dbReference type="Proteomes" id="UP001205105">
    <property type="component" value="Unassembled WGS sequence"/>
</dbReference>
<dbReference type="InterPro" id="IPR008928">
    <property type="entry name" value="6-hairpin_glycosidase_sf"/>
</dbReference>
<feature type="region of interest" description="Disordered" evidence="21">
    <location>
        <begin position="506"/>
        <end position="537"/>
    </location>
</feature>
<evidence type="ECO:0000256" key="22">
    <source>
        <dbReference type="SAM" id="Phobius"/>
    </source>
</evidence>
<evidence type="ECO:0000256" key="19">
    <source>
        <dbReference type="ARBA" id="ARBA00066370"/>
    </source>
</evidence>
<keyword evidence="14" id="KW-0136">Cellulose degradation</keyword>
<sequence length="1783" mass="190561">MPPSSSSLRSIHPPCSALWQLLDAVPQGQRQRVASLAIDGTSATTLLIDAASGRCLAPPKMYNEAQSAAAVARAKQLAPEGHTATAATSTLCKVLEWDAAGAWQAAAESGLDPAFVHQAGKRDWVAGLLHGQWRVSDYNNALKLGYDPGAECYPDWLASQPFAHLLPRLVVAPGAPVAPITQAAAERSGLPTSCMVCGGTTDSIAAFLAAGVTQPGEAVTSLGSTLAIKLLSETRVEDDARYGLYSHRLGSLGWLVGGASNTGGAVLRQHLCDEQLAELTQRMDAGRPTGLDYYPLTAPGERFPVNDPQLQPRLEPRPADDAQFLQGIFESIARIEAQAYRLLAEKGATPVSKVYTAGGGAKNPVWTSIRQRELGVPVMRSERAEAAYGNPASIGWLSLSGRGTPAMAAAAPPADAAAADRAAAAADKVFTNPLASHALTLDPPAAMLAGKEGTLEPLQPLPSPISTSSIGAPSSSGGGSSSGHSGGGDRHLRKLTKSLVEVLETMGSSVQPAPPGGSRSSSRGGSRRQTLGGLRDDSVVDLEAGRAALLAAAPAGGEDGVVPVAHVRRLTTTGGGRDPEIVPEGAGLLGDSQFEGSELSYSDDKLSLASAGTASTAGGTSSKLAPLLFVKDEYRGDDVKPFFLDQPLLTAASRKPEDLEDPAAGLEAGAEAQQRQQPDDASAIPHRLVKRKAVNWWGLTAYLFFIAAFCFYIWARAAHTLGLGPMLWYGAIVLGVEILGGLAMLPYGLCIVMRVTNNQVPPPDDKGHVRTSLNYHIRVVVPCYKEPLDVIQKTVTAALVAPIPTNCSRTVYLLDDGRDVEKKKFIHSLGVENAVYVSGRKRAKGEMNGKSANINNAAKQIYPAGHDIPLTEVLCVFDADQVPNADFFLKTVPLLDGGQDVGMVLSPQAFYNLNPGGDIFNHANPGYDALGLISCTGTNFLVRARAFNQAGWFPEWTLTEDFALGIELKKLNWQCRYVDEYLAIGEAPEEVRNCFQQRSRWAKGHFQVFFSKHNPVFARGLSPLMRWMYGTVILSYFSAFLSTPLLMLVPMITVWLGSFPIVINFWAAVSITVYYAATLCLMYYTRALAHLKSMWFSSVANSILWFAFLKAMYRATLGRWIDGKITFKVTAKGLQRIADLPIRWVFGGWLGGRRAGRQVYNIIPQFLLLQYVVYRKPLVFNAVCKLAMLLSTAVLILGVVLVWLLYPRSYDYKQALGNTMLFFDSQREGNLPLSTSAAVPWRGPAFTADYNTTVTLASSLPNGTLDGFGALDTFGDFGNLFGRRLFQADPFAAAGGSGGNSAGAAADPFAAASGLGGDPFAAGSGGGADPFAAGGSGGSADPFATSTSTDPAAAAAIADVAWDLGGGWMSGMAGGNIKATTPIAFTTTLLVWGLMAFGKGFEASRVQCGAAGQAGAALDSIRWGSDYLLKVHKALPESNTSLLVTRVGNIDTEMLLWYRPEEQALPRPAYAVDLTTGASDLGGSVTAALAAASIVFRNQNDTDYAKRLLDKAQEVYSFSKEMKGKFGDSDFNLTVLYNTSTHYDDLAWGAGWLYKATKQDAYLADVYDFYMKHLEDEAPIADFKYAYDWDNVFYPLNLLLAQETDRSTFRERSEQFLRNWICAGNAANYTARGRAYNPMSGSLGATANAAALSLMYADMIRYMLGDAGRSLLVGFGRNPPKRTQDRGAACPDAPEVCNRVTGLLSPDPDAHVLRGALVYGSGRSDDFEDRRDADSNWVGVENNAGLAAALAGIMELDPGLWEVCLQDYGIYRQSAICGKYLTV</sequence>
<comment type="similarity">
    <text evidence="5">Belongs to the FGGY kinase family.</text>
</comment>
<dbReference type="SUPFAM" id="SSF53067">
    <property type="entry name" value="Actin-like ATPase domain"/>
    <property type="match status" value="2"/>
</dbReference>
<keyword evidence="11" id="KW-0418">Kinase</keyword>
<dbReference type="Gene3D" id="3.30.420.40">
    <property type="match status" value="2"/>
</dbReference>
<keyword evidence="13 22" id="KW-1133">Transmembrane helix</keyword>
<keyword evidence="9 22" id="KW-0812">Transmembrane</keyword>
<keyword evidence="15 22" id="KW-0472">Membrane</keyword>
<feature type="transmembrane region" description="Helical" evidence="22">
    <location>
        <begin position="1095"/>
        <end position="1113"/>
    </location>
</feature>
<dbReference type="GO" id="GO:0005524">
    <property type="term" value="F:ATP binding"/>
    <property type="evidence" value="ECO:0007669"/>
    <property type="project" value="UniProtKB-KW"/>
</dbReference>
<protein>
    <recommendedName>
        <fullName evidence="20">D-ribulose kinase</fullName>
        <ecNumber evidence="19">2.7.1.47</ecNumber>
        <ecNumber evidence="6">3.2.1.4</ecNumber>
    </recommendedName>
</protein>
<dbReference type="EC" id="3.2.1.4" evidence="6"/>
<keyword evidence="12" id="KW-0067">ATP-binding</keyword>
<dbReference type="Pfam" id="PF13632">
    <property type="entry name" value="Glyco_trans_2_3"/>
    <property type="match status" value="1"/>
</dbReference>
<feature type="transmembrane region" description="Helical" evidence="22">
    <location>
        <begin position="727"/>
        <end position="749"/>
    </location>
</feature>
<evidence type="ECO:0000256" key="21">
    <source>
        <dbReference type="SAM" id="MobiDB-lite"/>
    </source>
</evidence>
<dbReference type="SUPFAM" id="SSF48208">
    <property type="entry name" value="Six-hairpin glycosidases"/>
    <property type="match status" value="1"/>
</dbReference>
<dbReference type="InterPro" id="IPR012341">
    <property type="entry name" value="6hp_glycosidase-like_sf"/>
</dbReference>
<dbReference type="InterPro" id="IPR001173">
    <property type="entry name" value="Glyco_trans_2-like"/>
</dbReference>
<comment type="subcellular location">
    <subcellularLocation>
        <location evidence="3">Membrane</location>
        <topology evidence="3">Multi-pass membrane protein</topology>
    </subcellularLocation>
</comment>
<name>A0AAD5DUB4_9CHLO</name>
<feature type="domain" description="Glycosyltransferase 2-like" evidence="25">
    <location>
        <begin position="933"/>
        <end position="1066"/>
    </location>
</feature>
<evidence type="ECO:0000256" key="16">
    <source>
        <dbReference type="ARBA" id="ARBA00023277"/>
    </source>
</evidence>
<feature type="compositionally biased region" description="Low complexity" evidence="21">
    <location>
        <begin position="516"/>
        <end position="528"/>
    </location>
</feature>
<comment type="caution">
    <text evidence="26">The sequence shown here is derived from an EMBL/GenBank/DDBJ whole genome shotgun (WGS) entry which is preliminary data.</text>
</comment>
<gene>
    <name evidence="26" type="ORF">COHA_004148</name>
</gene>
<evidence type="ECO:0000313" key="27">
    <source>
        <dbReference type="Proteomes" id="UP001205105"/>
    </source>
</evidence>
<evidence type="ECO:0000259" key="25">
    <source>
        <dbReference type="Pfam" id="PF13632"/>
    </source>
</evidence>
<proteinExistence type="inferred from homology"/>
<feature type="transmembrane region" description="Helical" evidence="22">
    <location>
        <begin position="1061"/>
        <end position="1083"/>
    </location>
</feature>
<keyword evidence="16" id="KW-0119">Carbohydrate metabolism</keyword>
<evidence type="ECO:0000313" key="26">
    <source>
        <dbReference type="EMBL" id="KAI7842235.1"/>
    </source>
</evidence>
<evidence type="ECO:0000259" key="23">
    <source>
        <dbReference type="Pfam" id="PF00759"/>
    </source>
</evidence>
<dbReference type="InterPro" id="IPR018485">
    <property type="entry name" value="FGGY_C"/>
</dbReference>